<dbReference type="CDD" id="cd04301">
    <property type="entry name" value="NAT_SF"/>
    <property type="match status" value="1"/>
</dbReference>
<dbReference type="EMBL" id="VFOM01000001">
    <property type="protein sequence ID" value="TQL47589.1"/>
    <property type="molecule type" value="Genomic_DNA"/>
</dbReference>
<evidence type="ECO:0000259" key="1">
    <source>
        <dbReference type="PROSITE" id="PS51186"/>
    </source>
</evidence>
<protein>
    <submittedName>
        <fullName evidence="2">Acetyltransferase (GNAT) family protein</fullName>
    </submittedName>
</protein>
<dbReference type="SUPFAM" id="SSF55729">
    <property type="entry name" value="Acyl-CoA N-acyltransferases (Nat)"/>
    <property type="match status" value="2"/>
</dbReference>
<dbReference type="AlphaFoldDB" id="A0A542YHL0"/>
<sequence length="348" mass="38444">MTDVTIEEMPLPASLDGPEGAAFAEMVAVRNEIEAAAVGNYDLAETPAVILAQNSNPYEPLRLFVARGDGRIVGRSLHELQSGDDLRSAWVTAEVLPEFRRRGIGTQLFERALEIAVADGRSIVQSFAMHSMMGGDRIDSPTGFGSVPRDDPGARFLAAKGFELAQVDRMSRLPLPSGREVPDAPPGYELEQWVGATPERRLGDIAALQQRMSTDVPLGETDHQPELWDEERVRDLDRRRLSEGRHWMITAARHVASDSLVAFTELVTAHDTSRPAFNNSTLVLHEHRGRRLGMLVKAANLRLLKESAPGHPSVYTWNAEENRHMLDVNEAIGFVPVGYEGSWKRSLA</sequence>
<evidence type="ECO:0000313" key="3">
    <source>
        <dbReference type="Proteomes" id="UP000317998"/>
    </source>
</evidence>
<keyword evidence="3" id="KW-1185">Reference proteome</keyword>
<comment type="caution">
    <text evidence="2">The sequence shown here is derived from an EMBL/GenBank/DDBJ whole genome shotgun (WGS) entry which is preliminary data.</text>
</comment>
<evidence type="ECO:0000313" key="2">
    <source>
        <dbReference type="EMBL" id="TQL47589.1"/>
    </source>
</evidence>
<dbReference type="PROSITE" id="PS51186">
    <property type="entry name" value="GNAT"/>
    <property type="match status" value="1"/>
</dbReference>
<name>A0A542YHL0_9MICO</name>
<keyword evidence="2" id="KW-0808">Transferase</keyword>
<dbReference type="InterPro" id="IPR000182">
    <property type="entry name" value="GNAT_dom"/>
</dbReference>
<feature type="domain" description="N-acetyltransferase" evidence="1">
    <location>
        <begin position="27"/>
        <end position="182"/>
    </location>
</feature>
<dbReference type="OrthoDB" id="4119890at2"/>
<dbReference type="GO" id="GO:0016747">
    <property type="term" value="F:acyltransferase activity, transferring groups other than amino-acyl groups"/>
    <property type="evidence" value="ECO:0007669"/>
    <property type="project" value="InterPro"/>
</dbReference>
<dbReference type="RefSeq" id="WP_141879818.1">
    <property type="nucleotide sequence ID" value="NZ_VFOM01000001.1"/>
</dbReference>
<proteinExistence type="predicted"/>
<gene>
    <name evidence="2" type="ORF">FB562_0654</name>
</gene>
<organism evidence="2 3">
    <name type="scientific">Homoserinimonas aerilata</name>
    <dbReference type="NCBI Taxonomy" id="1162970"/>
    <lineage>
        <taxon>Bacteria</taxon>
        <taxon>Bacillati</taxon>
        <taxon>Actinomycetota</taxon>
        <taxon>Actinomycetes</taxon>
        <taxon>Micrococcales</taxon>
        <taxon>Microbacteriaceae</taxon>
        <taxon>Homoserinimonas</taxon>
    </lineage>
</organism>
<reference evidence="2 3" key="1">
    <citation type="submission" date="2019-06" db="EMBL/GenBank/DDBJ databases">
        <title>Sequencing the genomes of 1000 actinobacteria strains.</title>
        <authorList>
            <person name="Klenk H.-P."/>
        </authorList>
    </citation>
    <scope>NUCLEOTIDE SEQUENCE [LARGE SCALE GENOMIC DNA]</scope>
    <source>
        <strain evidence="2 3">DSM 26477</strain>
    </source>
</reference>
<dbReference type="Proteomes" id="UP000317998">
    <property type="component" value="Unassembled WGS sequence"/>
</dbReference>
<dbReference type="Gene3D" id="3.40.630.30">
    <property type="match status" value="1"/>
</dbReference>
<dbReference type="InterPro" id="IPR016181">
    <property type="entry name" value="Acyl_CoA_acyltransferase"/>
</dbReference>
<dbReference type="Pfam" id="PF00583">
    <property type="entry name" value="Acetyltransf_1"/>
    <property type="match status" value="1"/>
</dbReference>
<accession>A0A542YHL0</accession>